<feature type="domain" description="Reverse transcriptase Ty1/copia-type" evidence="1">
    <location>
        <begin position="18"/>
        <end position="104"/>
    </location>
</feature>
<reference evidence="2" key="1">
    <citation type="submission" date="2020-08" db="EMBL/GenBank/DDBJ databases">
        <title>Multicomponent nature underlies the extraordinary mechanical properties of spider dragline silk.</title>
        <authorList>
            <person name="Kono N."/>
            <person name="Nakamura H."/>
            <person name="Mori M."/>
            <person name="Yoshida Y."/>
            <person name="Ohtoshi R."/>
            <person name="Malay A.D."/>
            <person name="Moran D.A.P."/>
            <person name="Tomita M."/>
            <person name="Numata K."/>
            <person name="Arakawa K."/>
        </authorList>
    </citation>
    <scope>NUCLEOTIDE SEQUENCE</scope>
</reference>
<accession>A0A8X6YEB5</accession>
<dbReference type="Proteomes" id="UP000886998">
    <property type="component" value="Unassembled WGS sequence"/>
</dbReference>
<dbReference type="AlphaFoldDB" id="A0A8X6YEB5"/>
<evidence type="ECO:0000313" key="3">
    <source>
        <dbReference type="Proteomes" id="UP000886998"/>
    </source>
</evidence>
<comment type="caution">
    <text evidence="2">The sequence shown here is derived from an EMBL/GenBank/DDBJ whole genome shotgun (WGS) entry which is preliminary data.</text>
</comment>
<gene>
    <name evidence="2" type="primary">POLX_59</name>
    <name evidence="2" type="ORF">TNIN_30941</name>
</gene>
<evidence type="ECO:0000313" key="2">
    <source>
        <dbReference type="EMBL" id="GFY68039.1"/>
    </source>
</evidence>
<proteinExistence type="predicted"/>
<keyword evidence="3" id="KW-1185">Reference proteome</keyword>
<dbReference type="EMBL" id="BMAV01016855">
    <property type="protein sequence ID" value="GFY68039.1"/>
    <property type="molecule type" value="Genomic_DNA"/>
</dbReference>
<organism evidence="2 3">
    <name type="scientific">Trichonephila inaurata madagascariensis</name>
    <dbReference type="NCBI Taxonomy" id="2747483"/>
    <lineage>
        <taxon>Eukaryota</taxon>
        <taxon>Metazoa</taxon>
        <taxon>Ecdysozoa</taxon>
        <taxon>Arthropoda</taxon>
        <taxon>Chelicerata</taxon>
        <taxon>Arachnida</taxon>
        <taxon>Araneae</taxon>
        <taxon>Araneomorphae</taxon>
        <taxon>Entelegynae</taxon>
        <taxon>Araneoidea</taxon>
        <taxon>Nephilidae</taxon>
        <taxon>Trichonephila</taxon>
        <taxon>Trichonephila inaurata</taxon>
    </lineage>
</organism>
<evidence type="ECO:0000259" key="1">
    <source>
        <dbReference type="Pfam" id="PF07727"/>
    </source>
</evidence>
<protein>
    <submittedName>
        <fullName evidence="2">Retrovirus-related Pol polyprotein from transposon TNT 1-94</fullName>
    </submittedName>
</protein>
<name>A0A8X6YEB5_9ARAC</name>
<dbReference type="Pfam" id="PF07727">
    <property type="entry name" value="RVT_2"/>
    <property type="match status" value="1"/>
</dbReference>
<dbReference type="OrthoDB" id="6929103at2759"/>
<sequence>MEIWRKPYVYNNQKRFKDSSRRVSKFKSSLYGLKQSPHCWKCFGQFLIYLGSKASEANPCLYILIVLHVDDGLIAATDQQDLEMFIKKLKTKFQISVEFSCFLGL</sequence>
<dbReference type="InterPro" id="IPR013103">
    <property type="entry name" value="RVT_2"/>
</dbReference>